<dbReference type="OrthoDB" id="2867502at2"/>
<keyword evidence="2" id="KW-1185">Reference proteome</keyword>
<comment type="caution">
    <text evidence="1">The sequence shown here is derived from an EMBL/GenBank/DDBJ whole genome shotgun (WGS) entry which is preliminary data.</text>
</comment>
<dbReference type="Proteomes" id="UP000054241">
    <property type="component" value="Unassembled WGS sequence"/>
</dbReference>
<dbReference type="InterPro" id="IPR028957">
    <property type="entry name" value="Imm50"/>
</dbReference>
<reference evidence="1 2" key="1">
    <citation type="submission" date="2015-10" db="EMBL/GenBank/DDBJ databases">
        <title>Draft genome sequence of Streptomyces cellostaticus DSM 40189, type strain for the species Streptomyces cellostaticus.</title>
        <authorList>
            <person name="Ruckert C."/>
            <person name="Winkler A."/>
            <person name="Kalinowski J."/>
            <person name="Kampfer P."/>
            <person name="Glaeser S."/>
        </authorList>
    </citation>
    <scope>NUCLEOTIDE SEQUENCE [LARGE SCALE GENOMIC DNA]</scope>
    <source>
        <strain evidence="1 2">DSM 40189</strain>
    </source>
</reference>
<dbReference type="STRING" id="67285.AQI88_20495"/>
<evidence type="ECO:0000313" key="2">
    <source>
        <dbReference type="Proteomes" id="UP000054241"/>
    </source>
</evidence>
<dbReference type="EMBL" id="LMWL01000036">
    <property type="protein sequence ID" value="KUM94724.1"/>
    <property type="molecule type" value="Genomic_DNA"/>
</dbReference>
<evidence type="ECO:0000313" key="1">
    <source>
        <dbReference type="EMBL" id="KUM94724.1"/>
    </source>
</evidence>
<dbReference type="AlphaFoldDB" id="A0A101NKM6"/>
<gene>
    <name evidence="1" type="ORF">AQI88_20495</name>
</gene>
<protein>
    <submittedName>
        <fullName evidence="1">Uncharacterized protein</fullName>
    </submittedName>
</protein>
<name>A0A101NKM6_9ACTN</name>
<accession>A0A101NKM6</accession>
<organism evidence="1 2">
    <name type="scientific">Streptomyces cellostaticus</name>
    <dbReference type="NCBI Taxonomy" id="67285"/>
    <lineage>
        <taxon>Bacteria</taxon>
        <taxon>Bacillati</taxon>
        <taxon>Actinomycetota</taxon>
        <taxon>Actinomycetes</taxon>
        <taxon>Kitasatosporales</taxon>
        <taxon>Streptomycetaceae</taxon>
        <taxon>Streptomyces</taxon>
    </lineage>
</organism>
<proteinExistence type="predicted"/>
<dbReference type="Pfam" id="PF15594">
    <property type="entry name" value="Imm50"/>
    <property type="match status" value="1"/>
</dbReference>
<sequence>MDGFGGFESFLVNADVLRSLYGHVPGLERVRVRSVHLNWRGPTVTLRLDLPGFPESPPQEWADAGMDSVQCQFAFPAVEPLVFAQWEPPAVGDLRAVPFGGERRMRVSVGGTGVDLRFECAASVVVRHVSAFRRGPAGADGGPHLFLNRVDSLLFGSLPATHRKVFYER</sequence>